<dbReference type="NCBIfam" id="NF040713">
    <property type="entry name" value="ZapE"/>
    <property type="match status" value="1"/>
</dbReference>
<keyword evidence="3" id="KW-0067">ATP-binding</keyword>
<dbReference type="GO" id="GO:0016887">
    <property type="term" value="F:ATP hydrolysis activity"/>
    <property type="evidence" value="ECO:0007669"/>
    <property type="project" value="InterPro"/>
</dbReference>
<dbReference type="Pfam" id="PF03969">
    <property type="entry name" value="AFG1_ATPase"/>
    <property type="match status" value="1"/>
</dbReference>
<dbReference type="GO" id="GO:0005524">
    <property type="term" value="F:ATP binding"/>
    <property type="evidence" value="ECO:0007669"/>
    <property type="project" value="UniProtKB-KW"/>
</dbReference>
<keyword evidence="2" id="KW-0547">Nucleotide-binding</keyword>
<name>A0AAV0BM26_PHAPC</name>
<dbReference type="PANTHER" id="PTHR12169:SF6">
    <property type="entry name" value="AFG1-LIKE ATPASE"/>
    <property type="match status" value="1"/>
</dbReference>
<dbReference type="InterPro" id="IPR005654">
    <property type="entry name" value="ATPase_AFG1-like"/>
</dbReference>
<dbReference type="PANTHER" id="PTHR12169">
    <property type="entry name" value="ATPASE N2B"/>
    <property type="match status" value="1"/>
</dbReference>
<dbReference type="EMBL" id="CALTRL010005804">
    <property type="protein sequence ID" value="CAH7686620.1"/>
    <property type="molecule type" value="Genomic_DNA"/>
</dbReference>
<dbReference type="Proteomes" id="UP001153365">
    <property type="component" value="Unassembled WGS sequence"/>
</dbReference>
<keyword evidence="5" id="KW-1185">Reference proteome</keyword>
<accession>A0AAV0BM26</accession>
<dbReference type="InterPro" id="IPR027417">
    <property type="entry name" value="P-loop_NTPase"/>
</dbReference>
<dbReference type="Gene3D" id="3.40.50.300">
    <property type="entry name" value="P-loop containing nucleotide triphosphate hydrolases"/>
    <property type="match status" value="1"/>
</dbReference>
<dbReference type="GO" id="GO:0005739">
    <property type="term" value="C:mitochondrion"/>
    <property type="evidence" value="ECO:0007669"/>
    <property type="project" value="TreeGrafter"/>
</dbReference>
<proteinExistence type="inferred from homology"/>
<protein>
    <submittedName>
        <fullName evidence="4">AFG1-like ATPase</fullName>
    </submittedName>
</protein>
<dbReference type="SUPFAM" id="SSF52540">
    <property type="entry name" value="P-loop containing nucleoside triphosphate hydrolases"/>
    <property type="match status" value="1"/>
</dbReference>
<reference evidence="4" key="1">
    <citation type="submission" date="2022-06" db="EMBL/GenBank/DDBJ databases">
        <authorList>
            <consortium name="SYNGENTA / RWTH Aachen University"/>
        </authorList>
    </citation>
    <scope>NUCLEOTIDE SEQUENCE</scope>
</reference>
<dbReference type="AlphaFoldDB" id="A0AAV0BM26"/>
<evidence type="ECO:0000256" key="2">
    <source>
        <dbReference type="ARBA" id="ARBA00022741"/>
    </source>
</evidence>
<evidence type="ECO:0000313" key="4">
    <source>
        <dbReference type="EMBL" id="CAH7686620.1"/>
    </source>
</evidence>
<evidence type="ECO:0000256" key="1">
    <source>
        <dbReference type="ARBA" id="ARBA00010322"/>
    </source>
</evidence>
<sequence>MYSLGTVYLIRPSLASISRLHRNIDNINRQGSIVRSANQSRLRLLSSDKHHQTSHRFLSSQSQSVTDRRGGPIDIYRDRISKSILLPDEHQLGIVKLLQELYDRLADYEPPEVVEELEPKRNLTFFDKLFQKTRGGVDVSLVGPSGSIKGLYLFGSVGTGKSMLMDMFYDSLPNLRNDKLTFRRIHFHQFMFNIHNLNHQHQKDSSVRNMSFSQSEILELISRRIAIESRILCFDEFQFFITITSLLYFYFIKVTDIVDAMILKKLLESMISNGVIFIITSNRHPDELYKNGIQRESFIPCIELLKSHLKIRDLTSPNDYRKQKSLSSSPTSAKAFLSPITPNNKSEFLKQFETLTIDQSVVEGRSLNVWGRTLIIPKSTTEIAYFDFDQLCNKALSASDYLEIVKNFRVIFLDDVPKLTISQRDLARRFILFIDTAYESKTKLFILSEVPIFEIFSDEKSHNSKEKSDYQKQDLTNDDRSTIDDLGLDLKSVADTSLFSGEEEMFAWKRAVSRLNEMQTFK</sequence>
<comment type="similarity">
    <text evidence="1">Belongs to the AFG1 ATPase family.</text>
</comment>
<evidence type="ECO:0000256" key="3">
    <source>
        <dbReference type="ARBA" id="ARBA00022840"/>
    </source>
</evidence>
<gene>
    <name evidence="4" type="ORF">PPACK8108_LOCUS21297</name>
</gene>
<evidence type="ECO:0000313" key="5">
    <source>
        <dbReference type="Proteomes" id="UP001153365"/>
    </source>
</evidence>
<comment type="caution">
    <text evidence="4">The sequence shown here is derived from an EMBL/GenBank/DDBJ whole genome shotgun (WGS) entry which is preliminary data.</text>
</comment>
<organism evidence="4 5">
    <name type="scientific">Phakopsora pachyrhizi</name>
    <name type="common">Asian soybean rust disease fungus</name>
    <dbReference type="NCBI Taxonomy" id="170000"/>
    <lineage>
        <taxon>Eukaryota</taxon>
        <taxon>Fungi</taxon>
        <taxon>Dikarya</taxon>
        <taxon>Basidiomycota</taxon>
        <taxon>Pucciniomycotina</taxon>
        <taxon>Pucciniomycetes</taxon>
        <taxon>Pucciniales</taxon>
        <taxon>Phakopsoraceae</taxon>
        <taxon>Phakopsora</taxon>
    </lineage>
</organism>
<dbReference type="GO" id="GO:0006515">
    <property type="term" value="P:protein quality control for misfolded or incompletely synthesized proteins"/>
    <property type="evidence" value="ECO:0007669"/>
    <property type="project" value="TreeGrafter"/>
</dbReference>